<organism evidence="10 11">
    <name type="scientific">Ornatilinea apprima</name>
    <dbReference type="NCBI Taxonomy" id="1134406"/>
    <lineage>
        <taxon>Bacteria</taxon>
        <taxon>Bacillati</taxon>
        <taxon>Chloroflexota</taxon>
        <taxon>Anaerolineae</taxon>
        <taxon>Anaerolineales</taxon>
        <taxon>Anaerolineaceae</taxon>
        <taxon>Ornatilinea</taxon>
    </lineage>
</organism>
<dbReference type="EMBL" id="LGCL01000040">
    <property type="protein sequence ID" value="KPL72078.1"/>
    <property type="molecule type" value="Genomic_DNA"/>
</dbReference>
<feature type="transmembrane region" description="Helical" evidence="8">
    <location>
        <begin position="313"/>
        <end position="337"/>
    </location>
</feature>
<dbReference type="Pfam" id="PF13231">
    <property type="entry name" value="PMT_2"/>
    <property type="match status" value="1"/>
</dbReference>
<dbReference type="GO" id="GO:0009103">
    <property type="term" value="P:lipopolysaccharide biosynthetic process"/>
    <property type="evidence" value="ECO:0007669"/>
    <property type="project" value="UniProtKB-ARBA"/>
</dbReference>
<keyword evidence="5 8" id="KW-0812">Transmembrane</keyword>
<feature type="transmembrane region" description="Helical" evidence="8">
    <location>
        <begin position="459"/>
        <end position="476"/>
    </location>
</feature>
<feature type="domain" description="Glycosyltransferase RgtA/B/C/D-like" evidence="9">
    <location>
        <begin position="173"/>
        <end position="305"/>
    </location>
</feature>
<dbReference type="GO" id="GO:0016763">
    <property type="term" value="F:pentosyltransferase activity"/>
    <property type="evidence" value="ECO:0007669"/>
    <property type="project" value="TreeGrafter"/>
</dbReference>
<dbReference type="InterPro" id="IPR050297">
    <property type="entry name" value="LipidA_mod_glycosyltrf_83"/>
</dbReference>
<reference evidence="10 11" key="1">
    <citation type="submission" date="2015-07" db="EMBL/GenBank/DDBJ databases">
        <title>Genome sequence of Ornatilinea apprima DSM 23815.</title>
        <authorList>
            <person name="Hemp J."/>
            <person name="Ward L.M."/>
            <person name="Pace L.A."/>
            <person name="Fischer W.W."/>
        </authorList>
    </citation>
    <scope>NUCLEOTIDE SEQUENCE [LARGE SCALE GENOMIC DNA]</scope>
    <source>
        <strain evidence="10 11">P3M-1</strain>
    </source>
</reference>
<feature type="transmembrane region" description="Helical" evidence="8">
    <location>
        <begin position="57"/>
        <end position="76"/>
    </location>
</feature>
<keyword evidence="3" id="KW-0328">Glycosyltransferase</keyword>
<accession>A0A0P6WST2</accession>
<evidence type="ECO:0000259" key="9">
    <source>
        <dbReference type="Pfam" id="PF13231"/>
    </source>
</evidence>
<keyword evidence="4" id="KW-0808">Transferase</keyword>
<feature type="transmembrane region" description="Helical" evidence="8">
    <location>
        <begin position="239"/>
        <end position="258"/>
    </location>
</feature>
<keyword evidence="6 8" id="KW-1133">Transmembrane helix</keyword>
<feature type="transmembrane region" description="Helical" evidence="8">
    <location>
        <begin position="265"/>
        <end position="293"/>
    </location>
</feature>
<dbReference type="PANTHER" id="PTHR33908:SF11">
    <property type="entry name" value="MEMBRANE PROTEIN"/>
    <property type="match status" value="1"/>
</dbReference>
<dbReference type="OrthoDB" id="153152at2"/>
<comment type="caution">
    <text evidence="10">The sequence shown here is derived from an EMBL/GenBank/DDBJ whole genome shotgun (WGS) entry which is preliminary data.</text>
</comment>
<evidence type="ECO:0000256" key="5">
    <source>
        <dbReference type="ARBA" id="ARBA00022692"/>
    </source>
</evidence>
<keyword evidence="2" id="KW-1003">Cell membrane</keyword>
<feature type="transmembrane region" description="Helical" evidence="8">
    <location>
        <begin position="428"/>
        <end position="447"/>
    </location>
</feature>
<comment type="subcellular location">
    <subcellularLocation>
        <location evidence="1">Cell membrane</location>
        <topology evidence="1">Multi-pass membrane protein</topology>
    </subcellularLocation>
</comment>
<evidence type="ECO:0000256" key="3">
    <source>
        <dbReference type="ARBA" id="ARBA00022676"/>
    </source>
</evidence>
<dbReference type="InterPro" id="IPR038731">
    <property type="entry name" value="RgtA/B/C-like"/>
</dbReference>
<feature type="transmembrane region" description="Helical" evidence="8">
    <location>
        <begin position="117"/>
        <end position="137"/>
    </location>
</feature>
<dbReference type="AlphaFoldDB" id="A0A0P6WST2"/>
<evidence type="ECO:0000256" key="6">
    <source>
        <dbReference type="ARBA" id="ARBA00022989"/>
    </source>
</evidence>
<evidence type="ECO:0000313" key="11">
    <source>
        <dbReference type="Proteomes" id="UP000050417"/>
    </source>
</evidence>
<dbReference type="RefSeq" id="WP_075064146.1">
    <property type="nucleotide sequence ID" value="NZ_LGCL01000040.1"/>
</dbReference>
<dbReference type="Proteomes" id="UP000050417">
    <property type="component" value="Unassembled WGS sequence"/>
</dbReference>
<evidence type="ECO:0000256" key="8">
    <source>
        <dbReference type="SAM" id="Phobius"/>
    </source>
</evidence>
<feature type="transmembrane region" description="Helical" evidence="8">
    <location>
        <begin position="401"/>
        <end position="419"/>
    </location>
</feature>
<evidence type="ECO:0000313" key="10">
    <source>
        <dbReference type="EMBL" id="KPL72078.1"/>
    </source>
</evidence>
<keyword evidence="11" id="KW-1185">Reference proteome</keyword>
<sequence length="591" mass="65038">MKQSTQPLKNLEILLIATGILLMLPGLAPLSALHLLFDPLSADNQMEALDLPQIAVARAGLAGIGFLILLAGAAVLTQPARAAAAIQWGREHIRELGQDNRRLLADLADALPKGWEIALLGLVIAAGMFTRLALLPAPMQYDEAVTFNDFASRTFWAAISDYSLPNNHVFHTLLVHIAYRLFGDAPWIVRLPAFLAGMMCIPAAYLLGKSQYSRTVGWLAAALAAWWPQMVFYSANARGYSLLGFFSLLIFTLAGVALKRRSPAAWAWIALLSAFGLFTVPVMAYAIGVLYTWLLFSLLVKEPLPAYKPGHFFAWMVTSGAAALGLAGILYLPVLFASGPDALLGNKFVQSFTWSEFVDRLPFFLNDIWMRFTQAMPLAAILLIGLGLIFSLALHRQITRHKIPVLASALVFFAVAMPLQRPEMLSKLFFFSLPLLAVWAAAGWVAVVQRFFKQNLESPLLAVLTLMVAAACVVQAQPNLPYLTEGATGAHEQIAVWLKGRMGPEDVALVDFPLDAQVLYYARRAGLSLDAFRELEEREYNRAFVLVNPYEDQSLESVAAHHPLSRPLDLSTAREETEINNTYIYSVDPAQ</sequence>
<evidence type="ECO:0000256" key="4">
    <source>
        <dbReference type="ARBA" id="ARBA00022679"/>
    </source>
</evidence>
<proteinExistence type="predicted"/>
<protein>
    <recommendedName>
        <fullName evidence="9">Glycosyltransferase RgtA/B/C/D-like domain-containing protein</fullName>
    </recommendedName>
</protein>
<keyword evidence="7 8" id="KW-0472">Membrane</keyword>
<feature type="transmembrane region" description="Helical" evidence="8">
    <location>
        <begin position="187"/>
        <end position="208"/>
    </location>
</feature>
<dbReference type="PANTHER" id="PTHR33908">
    <property type="entry name" value="MANNOSYLTRANSFERASE YKCB-RELATED"/>
    <property type="match status" value="1"/>
</dbReference>
<dbReference type="STRING" id="1134406.ADN00_16525"/>
<name>A0A0P6WST2_9CHLR</name>
<feature type="transmembrane region" description="Helical" evidence="8">
    <location>
        <begin position="12"/>
        <end position="37"/>
    </location>
</feature>
<gene>
    <name evidence="10" type="ORF">ADN00_16525</name>
</gene>
<evidence type="ECO:0000256" key="1">
    <source>
        <dbReference type="ARBA" id="ARBA00004651"/>
    </source>
</evidence>
<feature type="transmembrane region" description="Helical" evidence="8">
    <location>
        <begin position="375"/>
        <end position="395"/>
    </location>
</feature>
<evidence type="ECO:0000256" key="2">
    <source>
        <dbReference type="ARBA" id="ARBA00022475"/>
    </source>
</evidence>
<dbReference type="GO" id="GO:0005886">
    <property type="term" value="C:plasma membrane"/>
    <property type="evidence" value="ECO:0007669"/>
    <property type="project" value="UniProtKB-SubCell"/>
</dbReference>
<evidence type="ECO:0000256" key="7">
    <source>
        <dbReference type="ARBA" id="ARBA00023136"/>
    </source>
</evidence>